<feature type="transmembrane region" description="Helical" evidence="1">
    <location>
        <begin position="69"/>
        <end position="91"/>
    </location>
</feature>
<gene>
    <name evidence="2" type="ORF">Vsou_19020</name>
</gene>
<keyword evidence="1" id="KW-0472">Membrane</keyword>
<proteinExistence type="predicted"/>
<protein>
    <submittedName>
        <fullName evidence="2">Uncharacterized protein</fullName>
    </submittedName>
</protein>
<organism evidence="2 3">
    <name type="scientific">Vulcanisaeta souniana JCM 11219</name>
    <dbReference type="NCBI Taxonomy" id="1293586"/>
    <lineage>
        <taxon>Archaea</taxon>
        <taxon>Thermoproteota</taxon>
        <taxon>Thermoprotei</taxon>
        <taxon>Thermoproteales</taxon>
        <taxon>Thermoproteaceae</taxon>
        <taxon>Vulcanisaeta</taxon>
    </lineage>
</organism>
<keyword evidence="1" id="KW-1133">Transmembrane helix</keyword>
<evidence type="ECO:0000256" key="1">
    <source>
        <dbReference type="SAM" id="Phobius"/>
    </source>
</evidence>
<name>A0ABN6SWR1_9CREN</name>
<feature type="transmembrane region" description="Helical" evidence="1">
    <location>
        <begin position="39"/>
        <end position="57"/>
    </location>
</feature>
<evidence type="ECO:0000313" key="2">
    <source>
        <dbReference type="EMBL" id="BDR92809.1"/>
    </source>
</evidence>
<feature type="transmembrane region" description="Helical" evidence="1">
    <location>
        <begin position="12"/>
        <end position="33"/>
    </location>
</feature>
<dbReference type="Proteomes" id="UP001060771">
    <property type="component" value="Chromosome"/>
</dbReference>
<evidence type="ECO:0000313" key="3">
    <source>
        <dbReference type="Proteomes" id="UP001060771"/>
    </source>
</evidence>
<keyword evidence="3" id="KW-1185">Reference proteome</keyword>
<reference evidence="3" key="1">
    <citation type="submission" date="2022-09" db="EMBL/GenBank/DDBJ databases">
        <title>Complete genome sequence of Vulcanisaeta souniana.</title>
        <authorList>
            <person name="Kato S."/>
            <person name="Itoh T."/>
            <person name="Ohkuma M."/>
        </authorList>
    </citation>
    <scope>NUCLEOTIDE SEQUENCE [LARGE SCALE GENOMIC DNA]</scope>
    <source>
        <strain evidence="3">JCM 11219</strain>
    </source>
</reference>
<accession>A0ABN6SWR1</accession>
<keyword evidence="1" id="KW-0812">Transmembrane</keyword>
<sequence length="137" mass="15792">MGRQGFNCRIVVMNRRLVILYLVIAVLFLITWVFNMSNFTGLMAFLIFLVLSFVAVKPPRVPSNEERRWSAIIGILMILFFIVCLPLSVYLAVKQSVIGSVLIRISISTLCITSRPSNYFVYKVWHVSLSYMVINYF</sequence>
<dbReference type="EMBL" id="AP026830">
    <property type="protein sequence ID" value="BDR92809.1"/>
    <property type="molecule type" value="Genomic_DNA"/>
</dbReference>